<dbReference type="EnsemblPlants" id="AVESA.00010b.r2.6AG1072320.2">
    <property type="protein sequence ID" value="AVESA.00010b.r2.6AG1072320.2.CDS.1"/>
    <property type="gene ID" value="AVESA.00010b.r2.6AG1072320"/>
</dbReference>
<protein>
    <submittedName>
        <fullName evidence="1">Uncharacterized protein</fullName>
    </submittedName>
</protein>
<reference evidence="1" key="1">
    <citation type="submission" date="2021-05" db="EMBL/GenBank/DDBJ databases">
        <authorList>
            <person name="Scholz U."/>
            <person name="Mascher M."/>
            <person name="Fiebig A."/>
        </authorList>
    </citation>
    <scope>NUCLEOTIDE SEQUENCE [LARGE SCALE GENOMIC DNA]</scope>
</reference>
<keyword evidence="2" id="KW-1185">Reference proteome</keyword>
<dbReference type="Proteomes" id="UP001732700">
    <property type="component" value="Chromosome 6A"/>
</dbReference>
<proteinExistence type="predicted"/>
<reference evidence="1" key="2">
    <citation type="submission" date="2025-09" db="UniProtKB">
        <authorList>
            <consortium name="EnsemblPlants"/>
        </authorList>
    </citation>
    <scope>IDENTIFICATION</scope>
</reference>
<organism evidence="1 2">
    <name type="scientific">Avena sativa</name>
    <name type="common">Oat</name>
    <dbReference type="NCBI Taxonomy" id="4498"/>
    <lineage>
        <taxon>Eukaryota</taxon>
        <taxon>Viridiplantae</taxon>
        <taxon>Streptophyta</taxon>
        <taxon>Embryophyta</taxon>
        <taxon>Tracheophyta</taxon>
        <taxon>Spermatophyta</taxon>
        <taxon>Magnoliopsida</taxon>
        <taxon>Liliopsida</taxon>
        <taxon>Poales</taxon>
        <taxon>Poaceae</taxon>
        <taxon>BOP clade</taxon>
        <taxon>Pooideae</taxon>
        <taxon>Poodae</taxon>
        <taxon>Poeae</taxon>
        <taxon>Poeae Chloroplast Group 1 (Aveneae type)</taxon>
        <taxon>Aveninae</taxon>
        <taxon>Avena</taxon>
    </lineage>
</organism>
<evidence type="ECO:0000313" key="1">
    <source>
        <dbReference type="EnsemblPlants" id="AVESA.00010b.r2.6AG1072320.2.CDS.1"/>
    </source>
</evidence>
<evidence type="ECO:0000313" key="2">
    <source>
        <dbReference type="Proteomes" id="UP001732700"/>
    </source>
</evidence>
<accession>A0ACD5YV33</accession>
<sequence>MEEKNPGKKQKKARTTTLQAEGVVPAEAEAEVPAAAGLLTNDLIVEILSRLPARSVHRFKCVSPSWRDLIADPAHRKNLPHTLAGFFYSTFNRANPRLQDSHFASVSVGASPPDNPSLPFLPPDEYPPVDASLRFLPFDEYVYVPQLGTCNGLLLCFAHMAPCPSLGDDEQLESHYVVCNPATERWVDLPPHPNVPLGSRMMVRLAFDPAASSNFHVFQFVKADEDDCVTGVDIYSSRAGIWIHRESPLVEKFSLYFGLAGVFFRGMLHMLGWLHPMNPNEDAVLVAVDVEGQVWKTIRVPSGGLSFGKIGLSQGCLHYATTPLAVVDRINNSNNKVKKKKKKQKEDTSLATKVVSVWYMKDYDSKEWVLKHTVSNHELRSVTTENYKVAAIHPDCDTIFLDSCRVDTLASFDMQRRKFFHILQLEKNRAWQFLPYVPLFSDSLAGSHGQ</sequence>
<name>A0ACD5YV33_AVESA</name>